<gene>
    <name evidence="1" type="ORF">CBA19CS42_20110</name>
</gene>
<dbReference type="EMBL" id="BPUS01000008">
    <property type="protein sequence ID" value="GJH26860.1"/>
    <property type="molecule type" value="Genomic_DNA"/>
</dbReference>
<dbReference type="AlphaFoldDB" id="A0AA37IBJ8"/>
<name>A0AA37IBJ8_9BURK</name>
<dbReference type="RefSeq" id="WP_238213486.1">
    <property type="nucleotide sequence ID" value="NZ_BPUS01000008.1"/>
</dbReference>
<dbReference type="Proteomes" id="UP001055111">
    <property type="component" value="Unassembled WGS sequence"/>
</dbReference>
<sequence>MSNILPFTRLSTNDARSHGNDCAHRHIRLDKHSGTVSCSDCGAALTPFSALSMLAEQYGLALSQIERLRIRLALADSRILELSKTLDAIDTLKRAPKQPSTDT</sequence>
<comment type="caution">
    <text evidence="1">The sequence shown here is derived from an EMBL/GenBank/DDBJ whole genome shotgun (WGS) entry which is preliminary data.</text>
</comment>
<proteinExistence type="predicted"/>
<evidence type="ECO:0000313" key="1">
    <source>
        <dbReference type="EMBL" id="GJH26860.1"/>
    </source>
</evidence>
<evidence type="ECO:0000313" key="2">
    <source>
        <dbReference type="Proteomes" id="UP001055111"/>
    </source>
</evidence>
<organism evidence="1 2">
    <name type="scientific">Caballeronia novacaledonica</name>
    <dbReference type="NCBI Taxonomy" id="1544861"/>
    <lineage>
        <taxon>Bacteria</taxon>
        <taxon>Pseudomonadati</taxon>
        <taxon>Pseudomonadota</taxon>
        <taxon>Betaproteobacteria</taxon>
        <taxon>Burkholderiales</taxon>
        <taxon>Burkholderiaceae</taxon>
        <taxon>Caballeronia</taxon>
    </lineage>
</organism>
<accession>A0AA37IBJ8</accession>
<reference evidence="1" key="1">
    <citation type="submission" date="2022-09" db="EMBL/GenBank/DDBJ databases">
        <title>Isolation and characterization of 3-chlorobenzoate degrading bacteria from soils in Shizuoka.</title>
        <authorList>
            <person name="Ifat A."/>
            <person name="Ogawa N."/>
            <person name="Kimbara K."/>
            <person name="Moriuchi R."/>
            <person name="Dohra H."/>
            <person name="Shintani M."/>
        </authorList>
    </citation>
    <scope>NUCLEOTIDE SEQUENCE</scope>
    <source>
        <strain evidence="1">19CS4-2</strain>
    </source>
</reference>
<protein>
    <submittedName>
        <fullName evidence="1">Uncharacterized protein</fullName>
    </submittedName>
</protein>